<evidence type="ECO:0000313" key="4">
    <source>
        <dbReference type="Proteomes" id="UP000019132"/>
    </source>
</evidence>
<accession>K3W9D3</accession>
<dbReference type="PANTHER" id="PTHR36234">
    <property type="entry name" value="LYSYL ENDOPEPTIDASE"/>
    <property type="match status" value="1"/>
</dbReference>
<dbReference type="eggNOG" id="ENOG502RYW4">
    <property type="taxonomic scope" value="Eukaryota"/>
</dbReference>
<evidence type="ECO:0008006" key="5">
    <source>
        <dbReference type="Google" id="ProtNLM"/>
    </source>
</evidence>
<proteinExistence type="predicted"/>
<reference evidence="4" key="2">
    <citation type="submission" date="2010-04" db="EMBL/GenBank/DDBJ databases">
        <authorList>
            <person name="Buell R."/>
            <person name="Hamilton J."/>
            <person name="Hostetler J."/>
        </authorList>
    </citation>
    <scope>NUCLEOTIDE SEQUENCE [LARGE SCALE GENOMIC DNA]</scope>
    <source>
        <strain evidence="4">DAOM:BR144</strain>
    </source>
</reference>
<dbReference type="InterPro" id="IPR043504">
    <property type="entry name" value="Peptidase_S1_PA_chymotrypsin"/>
</dbReference>
<dbReference type="Gene3D" id="2.40.10.10">
    <property type="entry name" value="Trypsin-like serine proteases"/>
    <property type="match status" value="2"/>
</dbReference>
<feature type="chain" id="PRO_5003867743" description="Serine protease" evidence="2">
    <location>
        <begin position="23"/>
        <end position="252"/>
    </location>
</feature>
<dbReference type="OMA" id="ASCEDPK"/>
<sequence length="252" mass="26046">MVFASIKKIAVLAAVTVAAVNAATTPEAPGTLFNSLPLAYEKAQSVARLLIGGQSLCTGWLAGSEGHLITNQHCIETAAAAAAIDIEFAAESASCSIECTQQLGCPGKVVATSATFVTNSEPIDYALLKLPATADISAYKFLQLRASGPVLNERIYIPQHPAGKAKRISSTLDSGSNAIVERVGASHSCGSNQVLYNADTEGGSSGSPILAASDNKVVALHHCGGCRNAAVDIRDVIRDLNTKRITVSNLLA</sequence>
<reference evidence="3" key="3">
    <citation type="submission" date="2015-02" db="UniProtKB">
        <authorList>
            <consortium name="EnsemblProtists"/>
        </authorList>
    </citation>
    <scope>IDENTIFICATION</scope>
    <source>
        <strain evidence="3">DAOM BR144</strain>
    </source>
</reference>
<organism evidence="3 4">
    <name type="scientific">Globisporangium ultimum (strain ATCC 200006 / CBS 805.95 / DAOM BR144)</name>
    <name type="common">Pythium ultimum</name>
    <dbReference type="NCBI Taxonomy" id="431595"/>
    <lineage>
        <taxon>Eukaryota</taxon>
        <taxon>Sar</taxon>
        <taxon>Stramenopiles</taxon>
        <taxon>Oomycota</taxon>
        <taxon>Peronosporomycetes</taxon>
        <taxon>Pythiales</taxon>
        <taxon>Pythiaceae</taxon>
        <taxon>Globisporangium</taxon>
    </lineage>
</organism>
<keyword evidence="4" id="KW-1185">Reference proteome</keyword>
<name>K3W9D3_GLOUD</name>
<keyword evidence="2" id="KW-0732">Signal</keyword>
<dbReference type="SUPFAM" id="SSF50494">
    <property type="entry name" value="Trypsin-like serine proteases"/>
    <property type="match status" value="1"/>
</dbReference>
<dbReference type="VEuPathDB" id="FungiDB:PYU1_G001574"/>
<reference evidence="4" key="1">
    <citation type="journal article" date="2010" name="Genome Biol.">
        <title>Genome sequence of the necrotrophic plant pathogen Pythium ultimum reveals original pathogenicity mechanisms and effector repertoire.</title>
        <authorList>
            <person name="Levesque C.A."/>
            <person name="Brouwer H."/>
            <person name="Cano L."/>
            <person name="Hamilton J.P."/>
            <person name="Holt C."/>
            <person name="Huitema E."/>
            <person name="Raffaele S."/>
            <person name="Robideau G.P."/>
            <person name="Thines M."/>
            <person name="Win J."/>
            <person name="Zerillo M.M."/>
            <person name="Beakes G.W."/>
            <person name="Boore J.L."/>
            <person name="Busam D."/>
            <person name="Dumas B."/>
            <person name="Ferriera S."/>
            <person name="Fuerstenberg S.I."/>
            <person name="Gachon C.M."/>
            <person name="Gaulin E."/>
            <person name="Govers F."/>
            <person name="Grenville-Briggs L."/>
            <person name="Horner N."/>
            <person name="Hostetler J."/>
            <person name="Jiang R.H."/>
            <person name="Johnson J."/>
            <person name="Krajaejun T."/>
            <person name="Lin H."/>
            <person name="Meijer H.J."/>
            <person name="Moore B."/>
            <person name="Morris P."/>
            <person name="Phuntmart V."/>
            <person name="Puiu D."/>
            <person name="Shetty J."/>
            <person name="Stajich J.E."/>
            <person name="Tripathy S."/>
            <person name="Wawra S."/>
            <person name="van West P."/>
            <person name="Whitty B.R."/>
            <person name="Coutinho P.M."/>
            <person name="Henrissat B."/>
            <person name="Martin F."/>
            <person name="Thomas P.D."/>
            <person name="Tyler B.M."/>
            <person name="De Vries R.P."/>
            <person name="Kamoun S."/>
            <person name="Yandell M."/>
            <person name="Tisserat N."/>
            <person name="Buell C.R."/>
        </authorList>
    </citation>
    <scope>NUCLEOTIDE SEQUENCE</scope>
    <source>
        <strain evidence="4">DAOM:BR144</strain>
    </source>
</reference>
<dbReference type="Pfam" id="PF13365">
    <property type="entry name" value="Trypsin_2"/>
    <property type="match status" value="1"/>
</dbReference>
<dbReference type="EMBL" id="GL376626">
    <property type="status" value="NOT_ANNOTATED_CDS"/>
    <property type="molecule type" value="Genomic_DNA"/>
</dbReference>
<dbReference type="HOGENOM" id="CLU_036779_0_0_1"/>
<evidence type="ECO:0000256" key="1">
    <source>
        <dbReference type="ARBA" id="ARBA00023026"/>
    </source>
</evidence>
<evidence type="ECO:0000256" key="2">
    <source>
        <dbReference type="SAM" id="SignalP"/>
    </source>
</evidence>
<dbReference type="InterPro" id="IPR009003">
    <property type="entry name" value="Peptidase_S1_PA"/>
</dbReference>
<feature type="signal peptide" evidence="2">
    <location>
        <begin position="1"/>
        <end position="22"/>
    </location>
</feature>
<dbReference type="EnsemblProtists" id="PYU1_T001574">
    <property type="protein sequence ID" value="PYU1_T001574"/>
    <property type="gene ID" value="PYU1_G001574"/>
</dbReference>
<evidence type="ECO:0000313" key="3">
    <source>
        <dbReference type="EnsemblProtists" id="PYU1_T001574"/>
    </source>
</evidence>
<dbReference type="STRING" id="431595.K3W9D3"/>
<protein>
    <recommendedName>
        <fullName evidence="5">Serine protease</fullName>
    </recommendedName>
</protein>
<dbReference type="InParanoid" id="K3W9D3"/>
<keyword evidence="1" id="KW-0843">Virulence</keyword>
<dbReference type="AlphaFoldDB" id="K3W9D3"/>
<dbReference type="Proteomes" id="UP000019132">
    <property type="component" value="Unassembled WGS sequence"/>
</dbReference>
<dbReference type="PANTHER" id="PTHR36234:SF5">
    <property type="entry name" value="LYSYL ENDOPEPTIDASE"/>
    <property type="match status" value="1"/>
</dbReference>